<dbReference type="Gene3D" id="3.30.565.10">
    <property type="entry name" value="Histidine kinase-like ATPase, C-terminal domain"/>
    <property type="match status" value="1"/>
</dbReference>
<dbReference type="SMART" id="SM00448">
    <property type="entry name" value="REC"/>
    <property type="match status" value="1"/>
</dbReference>
<feature type="domain" description="Response regulatory" evidence="11">
    <location>
        <begin position="515"/>
        <end position="632"/>
    </location>
</feature>
<dbReference type="SMART" id="SM00304">
    <property type="entry name" value="HAMP"/>
    <property type="match status" value="1"/>
</dbReference>
<evidence type="ECO:0000313" key="14">
    <source>
        <dbReference type="Proteomes" id="UP000239539"/>
    </source>
</evidence>
<feature type="transmembrane region" description="Helical" evidence="9">
    <location>
        <begin position="7"/>
        <end position="27"/>
    </location>
</feature>
<reference evidence="14" key="1">
    <citation type="journal article" date="2020" name="Int. J. Syst. Evol. Microbiol.">
        <title>Alteromonas alba sp. nov., a marine bacterium isolated from the seawater of the West Pacific Ocean.</title>
        <authorList>
            <person name="Sun C."/>
            <person name="Wu Y.-H."/>
            <person name="Xamxidin M."/>
            <person name="Cheng H."/>
            <person name="Xu X.-W."/>
        </authorList>
    </citation>
    <scope>NUCLEOTIDE SEQUENCE [LARGE SCALE GENOMIC DNA]</scope>
    <source>
        <strain evidence="14">9a2</strain>
    </source>
</reference>
<evidence type="ECO:0000256" key="6">
    <source>
        <dbReference type="ARBA" id="ARBA00022777"/>
    </source>
</evidence>
<dbReference type="SUPFAM" id="SSF55874">
    <property type="entry name" value="ATPase domain of HSP90 chaperone/DNA topoisomerase II/histidine kinase"/>
    <property type="match status" value="1"/>
</dbReference>
<evidence type="ECO:0000256" key="5">
    <source>
        <dbReference type="ARBA" id="ARBA00022679"/>
    </source>
</evidence>
<dbReference type="InterPro" id="IPR003661">
    <property type="entry name" value="HisK_dim/P_dom"/>
</dbReference>
<dbReference type="GO" id="GO:0016301">
    <property type="term" value="F:kinase activity"/>
    <property type="evidence" value="ECO:0007669"/>
    <property type="project" value="UniProtKB-KW"/>
</dbReference>
<dbReference type="EC" id="2.7.13.3" evidence="3"/>
<dbReference type="InterPro" id="IPR011006">
    <property type="entry name" value="CheY-like_superfamily"/>
</dbReference>
<dbReference type="Pfam" id="PF00512">
    <property type="entry name" value="HisKA"/>
    <property type="match status" value="1"/>
</dbReference>
<evidence type="ECO:0000256" key="9">
    <source>
        <dbReference type="SAM" id="Phobius"/>
    </source>
</evidence>
<dbReference type="SUPFAM" id="SSF52172">
    <property type="entry name" value="CheY-like"/>
    <property type="match status" value="1"/>
</dbReference>
<dbReference type="CDD" id="cd17546">
    <property type="entry name" value="REC_hyHK_CKI1_RcsC-like"/>
    <property type="match status" value="1"/>
</dbReference>
<organism evidence="13 14">
    <name type="scientific">Alteromonas gracilis</name>
    <dbReference type="NCBI Taxonomy" id="1479524"/>
    <lineage>
        <taxon>Bacteria</taxon>
        <taxon>Pseudomonadati</taxon>
        <taxon>Pseudomonadota</taxon>
        <taxon>Gammaproteobacteria</taxon>
        <taxon>Alteromonadales</taxon>
        <taxon>Alteromonadaceae</taxon>
        <taxon>Alteromonas/Salinimonas group</taxon>
        <taxon>Alteromonas</taxon>
    </lineage>
</organism>
<dbReference type="EMBL" id="PVNO01000031">
    <property type="protein sequence ID" value="PRO67551.1"/>
    <property type="molecule type" value="Genomic_DNA"/>
</dbReference>
<keyword evidence="14" id="KW-1185">Reference proteome</keyword>
<dbReference type="SMART" id="SM00388">
    <property type="entry name" value="HisKA"/>
    <property type="match status" value="1"/>
</dbReference>
<evidence type="ECO:0000313" key="13">
    <source>
        <dbReference type="EMBL" id="PRO67551.1"/>
    </source>
</evidence>
<gene>
    <name evidence="13" type="ORF">C6Y39_17855</name>
</gene>
<keyword evidence="6 13" id="KW-0418">Kinase</keyword>
<evidence type="ECO:0000259" key="12">
    <source>
        <dbReference type="PROSITE" id="PS50885"/>
    </source>
</evidence>
<protein>
    <recommendedName>
        <fullName evidence="3">histidine kinase</fullName>
        <ecNumber evidence="3">2.7.13.3</ecNumber>
    </recommendedName>
</protein>
<keyword evidence="9" id="KW-0472">Membrane</keyword>
<dbReference type="RefSeq" id="WP_105932568.1">
    <property type="nucleotide sequence ID" value="NZ_BTGH01000007.1"/>
</dbReference>
<dbReference type="SMART" id="SM00387">
    <property type="entry name" value="HATPase_c"/>
    <property type="match status" value="1"/>
</dbReference>
<dbReference type="InterPro" id="IPR001789">
    <property type="entry name" value="Sig_transdc_resp-reg_receiver"/>
</dbReference>
<dbReference type="Gene3D" id="1.10.287.130">
    <property type="match status" value="1"/>
</dbReference>
<dbReference type="InterPro" id="IPR036890">
    <property type="entry name" value="HATPase_C_sf"/>
</dbReference>
<comment type="subcellular location">
    <subcellularLocation>
        <location evidence="2">Membrane</location>
    </subcellularLocation>
</comment>
<dbReference type="InterPro" id="IPR036097">
    <property type="entry name" value="HisK_dim/P_sf"/>
</dbReference>
<proteinExistence type="predicted"/>
<dbReference type="SUPFAM" id="SSF47384">
    <property type="entry name" value="Homodimeric domain of signal transducing histidine kinase"/>
    <property type="match status" value="1"/>
</dbReference>
<evidence type="ECO:0000256" key="7">
    <source>
        <dbReference type="ARBA" id="ARBA00023012"/>
    </source>
</evidence>
<keyword evidence="4 8" id="KW-0597">Phosphoprotein</keyword>
<dbReference type="PROSITE" id="PS50109">
    <property type="entry name" value="HIS_KIN"/>
    <property type="match status" value="1"/>
</dbReference>
<comment type="caution">
    <text evidence="13">The sequence shown here is derived from an EMBL/GenBank/DDBJ whole genome shotgun (WGS) entry which is preliminary data.</text>
</comment>
<keyword evidence="9" id="KW-1133">Transmembrane helix</keyword>
<feature type="domain" description="Histidine kinase" evidence="10">
    <location>
        <begin position="265"/>
        <end position="489"/>
    </location>
</feature>
<dbReference type="Proteomes" id="UP000239539">
    <property type="component" value="Unassembled WGS sequence"/>
</dbReference>
<feature type="domain" description="HAMP" evidence="12">
    <location>
        <begin position="198"/>
        <end position="250"/>
    </location>
</feature>
<dbReference type="Pfam" id="PF00072">
    <property type="entry name" value="Response_reg"/>
    <property type="match status" value="1"/>
</dbReference>
<dbReference type="Gene3D" id="6.10.340.10">
    <property type="match status" value="1"/>
</dbReference>
<dbReference type="PRINTS" id="PR00344">
    <property type="entry name" value="BCTRLSENSOR"/>
</dbReference>
<dbReference type="InterPro" id="IPR004358">
    <property type="entry name" value="Sig_transdc_His_kin-like_C"/>
</dbReference>
<evidence type="ECO:0000259" key="11">
    <source>
        <dbReference type="PROSITE" id="PS50110"/>
    </source>
</evidence>
<dbReference type="CDD" id="cd16922">
    <property type="entry name" value="HATPase_EvgS-ArcB-TorS-like"/>
    <property type="match status" value="1"/>
</dbReference>
<dbReference type="CDD" id="cd00082">
    <property type="entry name" value="HisKA"/>
    <property type="match status" value="1"/>
</dbReference>
<dbReference type="CDD" id="cd06225">
    <property type="entry name" value="HAMP"/>
    <property type="match status" value="1"/>
</dbReference>
<dbReference type="Gene3D" id="3.40.50.2300">
    <property type="match status" value="1"/>
</dbReference>
<keyword evidence="5" id="KW-0808">Transferase</keyword>
<keyword evidence="7" id="KW-0902">Two-component regulatory system</keyword>
<dbReference type="PROSITE" id="PS50885">
    <property type="entry name" value="HAMP"/>
    <property type="match status" value="1"/>
</dbReference>
<dbReference type="InterPro" id="IPR003660">
    <property type="entry name" value="HAMP_dom"/>
</dbReference>
<dbReference type="PROSITE" id="PS50110">
    <property type="entry name" value="RESPONSE_REGULATORY"/>
    <property type="match status" value="1"/>
</dbReference>
<evidence type="ECO:0000256" key="1">
    <source>
        <dbReference type="ARBA" id="ARBA00000085"/>
    </source>
</evidence>
<evidence type="ECO:0000256" key="4">
    <source>
        <dbReference type="ARBA" id="ARBA00022553"/>
    </source>
</evidence>
<evidence type="ECO:0000256" key="3">
    <source>
        <dbReference type="ARBA" id="ARBA00012438"/>
    </source>
</evidence>
<dbReference type="PANTHER" id="PTHR45339:SF1">
    <property type="entry name" value="HYBRID SIGNAL TRANSDUCTION HISTIDINE KINASE J"/>
    <property type="match status" value="1"/>
</dbReference>
<dbReference type="InterPro" id="IPR003594">
    <property type="entry name" value="HATPase_dom"/>
</dbReference>
<accession>A0ABX5CLC4</accession>
<dbReference type="Pfam" id="PF02518">
    <property type="entry name" value="HATPase_c"/>
    <property type="match status" value="1"/>
</dbReference>
<dbReference type="PANTHER" id="PTHR45339">
    <property type="entry name" value="HYBRID SIGNAL TRANSDUCTION HISTIDINE KINASE J"/>
    <property type="match status" value="1"/>
</dbReference>
<evidence type="ECO:0000259" key="10">
    <source>
        <dbReference type="PROSITE" id="PS50109"/>
    </source>
</evidence>
<sequence>MRIKTKLLMIYIPILLIGMAVTGYWAYLTAYDSVREREYQLLTQTLTLNVMEIINERRELLIESGLENVPVFRDAYQKEVFEELKSLQQATNRHFAISDRSTETLVFSTMKAPVLLNVEGASMATIANRTVAFGESNVNDMDVLFACSEFNPWNWKVTVLQPAEPLQSSLFTIAWLTVLVTLFAVVTVSLLMGRVTQILVVSPIEKIKSAASRIAVDHKKVTIDLQQNDELGGLARDVEAMSGEIEQYVAQAQQANRAKTDFLAVMSHEIRTPLNGIQGLAALLLETPLSEKQHQYASDLKSSASILATVINDVLDLSKIESGMSEVDVTEFDLNVMLNELITLLGTNASSNNTRLVYTSKNLESVAVTSDITKLRQIIINLVSNAIKFTHKGTVRITAKLKQPSTETVGANRLVIAVKDSGIGIEPDRLEHIFDKFTQSDSSITREYGGTGLGLAIARQLAQLLGGDIKVVSKVGEGSCFTVTANVQSRLKVESSTDSVLVKKARDASLPSGLKVLLAEDNAINAVVAQALLEQLNCIVEHVDNGLKAAARVEEGGIDVVFMDVHMPVMDGIEATKRIRKLNGDLGQTPVIGLTAEAFKERHIVFKAAGMDDIVTKPVTVEALQESLVKLALKQDVTDNK</sequence>
<dbReference type="InterPro" id="IPR005467">
    <property type="entry name" value="His_kinase_dom"/>
</dbReference>
<name>A0ABX5CLC4_9ALTE</name>
<keyword evidence="9" id="KW-0812">Transmembrane</keyword>
<evidence type="ECO:0000256" key="8">
    <source>
        <dbReference type="PROSITE-ProRule" id="PRU00169"/>
    </source>
</evidence>
<evidence type="ECO:0000256" key="2">
    <source>
        <dbReference type="ARBA" id="ARBA00004370"/>
    </source>
</evidence>
<comment type="catalytic activity">
    <reaction evidence="1">
        <text>ATP + protein L-histidine = ADP + protein N-phospho-L-histidine.</text>
        <dbReference type="EC" id="2.7.13.3"/>
    </reaction>
</comment>
<feature type="modified residue" description="4-aspartylphosphate" evidence="8">
    <location>
        <position position="564"/>
    </location>
</feature>
<dbReference type="Pfam" id="PF00672">
    <property type="entry name" value="HAMP"/>
    <property type="match status" value="1"/>
</dbReference>
<dbReference type="SUPFAM" id="SSF158472">
    <property type="entry name" value="HAMP domain-like"/>
    <property type="match status" value="1"/>
</dbReference>